<dbReference type="InterPro" id="IPR039848">
    <property type="entry name" value="Ribosomal_mS35_mt"/>
</dbReference>
<evidence type="ECO:0000256" key="2">
    <source>
        <dbReference type="SAM" id="MobiDB-lite"/>
    </source>
</evidence>
<dbReference type="STRING" id="984485.A0A1E4RKQ9"/>
<dbReference type="OrthoDB" id="283424at2759"/>
<dbReference type="RefSeq" id="XP_020076893.1">
    <property type="nucleotide sequence ID" value="XM_020221103.1"/>
</dbReference>
<dbReference type="PIRSF" id="PIRSF036995">
    <property type="entry name" value="RSM24"/>
    <property type="match status" value="1"/>
</dbReference>
<comment type="function">
    <text evidence="1">Component of the mitochondrial ribosome (mitoribosome), a dedicated translation machinery responsible for the synthesis of mitochondrial genome-encoded proteins, including at least some of the essential transmembrane subunits of the mitochondrial respiratory chain. The mitoribosomes are attached to the mitochondrial inner membrane and translation products are cotranslationally integrated into the membrane.</text>
</comment>
<evidence type="ECO:0000259" key="3">
    <source>
        <dbReference type="Pfam" id="PF10213"/>
    </source>
</evidence>
<keyword evidence="1" id="KW-0687">Ribonucleoprotein</keyword>
<evidence type="ECO:0000313" key="4">
    <source>
        <dbReference type="EMBL" id="ODV67826.1"/>
    </source>
</evidence>
<accession>A0A1E4RKQ9</accession>
<dbReference type="Pfam" id="PF10213">
    <property type="entry name" value="MRP-S28"/>
    <property type="match status" value="1"/>
</dbReference>
<keyword evidence="1" id="KW-0496">Mitochondrion</keyword>
<dbReference type="Proteomes" id="UP000095085">
    <property type="component" value="Unassembled WGS sequence"/>
</dbReference>
<dbReference type="GeneID" id="30995653"/>
<feature type="region of interest" description="Disordered" evidence="2">
    <location>
        <begin position="257"/>
        <end position="281"/>
    </location>
</feature>
<dbReference type="PANTHER" id="PTHR13490">
    <property type="entry name" value="MITOCHONDRIAL 28S RIBOSOMAL PROTEIN S28"/>
    <property type="match status" value="1"/>
</dbReference>
<name>A0A1E4RKQ9_9ASCO</name>
<sequence>MLVKRQSTRLITRACQLGRFYSSNAGAEQPLYLNPHKWEGLPADQIFELHNLRKESLGEKYNPDDAERSAILSTIVALKQKKPTLDYTYEIENFKERHMTNTPVAQRGLPPKYSNIPVIDAGKTPHEKRRIEHLTRVSAYEMPLLAKFRQEYKPQTNQENPIKLSFNTDFTDNNNGFNRTVTLSCRIEDLELNEQQTRKFKILAGNKFNHNKNLFKFSSNQHPEATQNARWLVQTFNKLLNESKDLSKETFDDIPIDTRHNKSKKVKPQFPESWKRPEDAPISQHNVVRKLVNEVKESKDKKFLSQFTP</sequence>
<gene>
    <name evidence="4" type="ORF">HYPBUDRAFT_152597</name>
</gene>
<dbReference type="GO" id="GO:0003735">
    <property type="term" value="F:structural constituent of ribosome"/>
    <property type="evidence" value="ECO:0007669"/>
    <property type="project" value="UniProtKB-UniRule"/>
</dbReference>
<dbReference type="PANTHER" id="PTHR13490:SF0">
    <property type="entry name" value="SMALL RIBOSOMAL SUBUNIT PROTEIN MS35"/>
    <property type="match status" value="1"/>
</dbReference>
<dbReference type="GO" id="GO:0005763">
    <property type="term" value="C:mitochondrial small ribosomal subunit"/>
    <property type="evidence" value="ECO:0007669"/>
    <property type="project" value="UniProtKB-UniRule"/>
</dbReference>
<feature type="domain" description="Small ribosomal subunit protein mS35 mitochondrial conserved" evidence="3">
    <location>
        <begin position="151"/>
        <end position="275"/>
    </location>
</feature>
<dbReference type="EMBL" id="KV454540">
    <property type="protein sequence ID" value="ODV67826.1"/>
    <property type="molecule type" value="Genomic_DNA"/>
</dbReference>
<comment type="subcellular location">
    <subcellularLocation>
        <location evidence="1">Mitochondrion</location>
    </subcellularLocation>
</comment>
<keyword evidence="1 4" id="KW-0689">Ribosomal protein</keyword>
<protein>
    <recommendedName>
        <fullName evidence="1">Small ribosomal subunit protein mS35</fullName>
    </recommendedName>
    <alternativeName>
        <fullName evidence="1">37S ribosomal protein S24, mitochondrial</fullName>
    </alternativeName>
</protein>
<evidence type="ECO:0000313" key="5">
    <source>
        <dbReference type="Proteomes" id="UP000095085"/>
    </source>
</evidence>
<dbReference type="GO" id="GO:0032543">
    <property type="term" value="P:mitochondrial translation"/>
    <property type="evidence" value="ECO:0007669"/>
    <property type="project" value="UniProtKB-UniRule"/>
</dbReference>
<keyword evidence="5" id="KW-1185">Reference proteome</keyword>
<dbReference type="InterPro" id="IPR019349">
    <property type="entry name" value="Ribosomal_mS35_mit"/>
</dbReference>
<reference evidence="5" key="1">
    <citation type="submission" date="2016-05" db="EMBL/GenBank/DDBJ databases">
        <title>Comparative genomics of biotechnologically important yeasts.</title>
        <authorList>
            <consortium name="DOE Joint Genome Institute"/>
            <person name="Riley R."/>
            <person name="Haridas S."/>
            <person name="Wolfe K.H."/>
            <person name="Lopes M.R."/>
            <person name="Hittinger C.T."/>
            <person name="Goker M."/>
            <person name="Salamov A."/>
            <person name="Wisecaver J."/>
            <person name="Long T.M."/>
            <person name="Aerts A.L."/>
            <person name="Barry K."/>
            <person name="Choi C."/>
            <person name="Clum A."/>
            <person name="Coughlan A.Y."/>
            <person name="Deshpande S."/>
            <person name="Douglass A.P."/>
            <person name="Hanson S.J."/>
            <person name="Klenk H.-P."/>
            <person name="Labutti K."/>
            <person name="Lapidus A."/>
            <person name="Lindquist E."/>
            <person name="Lipzen A."/>
            <person name="Meier-Kolthoff J.P."/>
            <person name="Ohm R.A."/>
            <person name="Otillar R.P."/>
            <person name="Pangilinan J."/>
            <person name="Peng Y."/>
            <person name="Rokas A."/>
            <person name="Rosa C.A."/>
            <person name="Scheuner C."/>
            <person name="Sibirny A.A."/>
            <person name="Slot J.C."/>
            <person name="Stielow J.B."/>
            <person name="Sun H."/>
            <person name="Kurtzman C.P."/>
            <person name="Blackwell M."/>
            <person name="Grigoriev I.V."/>
            <person name="Jeffries T.W."/>
        </authorList>
    </citation>
    <scope>NUCLEOTIDE SEQUENCE [LARGE SCALE GENOMIC DNA]</scope>
    <source>
        <strain evidence="5">NRRL Y-1933</strain>
    </source>
</reference>
<proteinExistence type="inferred from homology"/>
<dbReference type="InterPro" id="IPR017081">
    <property type="entry name" value="Ribosomal_mS35"/>
</dbReference>
<organism evidence="4 5">
    <name type="scientific">Hyphopichia burtonii NRRL Y-1933</name>
    <dbReference type="NCBI Taxonomy" id="984485"/>
    <lineage>
        <taxon>Eukaryota</taxon>
        <taxon>Fungi</taxon>
        <taxon>Dikarya</taxon>
        <taxon>Ascomycota</taxon>
        <taxon>Saccharomycotina</taxon>
        <taxon>Pichiomycetes</taxon>
        <taxon>Debaryomycetaceae</taxon>
        <taxon>Hyphopichia</taxon>
    </lineage>
</organism>
<dbReference type="AlphaFoldDB" id="A0A1E4RKQ9"/>
<comment type="similarity">
    <text evidence="1">Belongs to the mitochondrion-specific ribosomal protein mS35 family.</text>
</comment>
<evidence type="ECO:0000256" key="1">
    <source>
        <dbReference type="PIRNR" id="PIRNR036995"/>
    </source>
</evidence>